<keyword evidence="3" id="KW-0472">Membrane</keyword>
<dbReference type="KEGG" id="cem:LH23_16715"/>
<evidence type="ECO:0000256" key="3">
    <source>
        <dbReference type="ARBA" id="ARBA00023136"/>
    </source>
</evidence>
<feature type="chain" id="PRO_5042885276" description="YnfC family lipoprotein" evidence="6">
    <location>
        <begin position="22"/>
        <end position="242"/>
    </location>
</feature>
<evidence type="ECO:0000256" key="5">
    <source>
        <dbReference type="ARBA" id="ARBA00023288"/>
    </source>
</evidence>
<feature type="signal peptide" evidence="6">
    <location>
        <begin position="1"/>
        <end position="21"/>
    </location>
</feature>
<dbReference type="InterPro" id="IPR010646">
    <property type="entry name" value="UPF0257"/>
</dbReference>
<keyword evidence="2 6" id="KW-0732">Signal</keyword>
<gene>
    <name evidence="7" type="ORF">LH23_16715</name>
</gene>
<evidence type="ECO:0008006" key="9">
    <source>
        <dbReference type="Google" id="ProtNLM"/>
    </source>
</evidence>
<dbReference type="GO" id="GO:0005886">
    <property type="term" value="C:plasma membrane"/>
    <property type="evidence" value="ECO:0007669"/>
    <property type="project" value="InterPro"/>
</dbReference>
<keyword evidence="4" id="KW-0564">Palmitate</keyword>
<protein>
    <recommendedName>
        <fullName evidence="9">YnfC family lipoprotein</fullName>
    </recommendedName>
</protein>
<dbReference type="Proteomes" id="UP000029516">
    <property type="component" value="Chromosome"/>
</dbReference>
<evidence type="ECO:0000313" key="8">
    <source>
        <dbReference type="Proteomes" id="UP000029516"/>
    </source>
</evidence>
<accession>A0AAN0S6P2</accession>
<dbReference type="AlphaFoldDB" id="A0AAN0S6P2"/>
<evidence type="ECO:0000256" key="2">
    <source>
        <dbReference type="ARBA" id="ARBA00022729"/>
    </source>
</evidence>
<evidence type="ECO:0000256" key="4">
    <source>
        <dbReference type="ARBA" id="ARBA00023139"/>
    </source>
</evidence>
<organism evidence="7 8">
    <name type="scientific">Cedecea neteri</name>
    <dbReference type="NCBI Taxonomy" id="158822"/>
    <lineage>
        <taxon>Bacteria</taxon>
        <taxon>Pseudomonadati</taxon>
        <taxon>Pseudomonadota</taxon>
        <taxon>Gammaproteobacteria</taxon>
        <taxon>Enterobacterales</taxon>
        <taxon>Enterobacteriaceae</taxon>
        <taxon>Cedecea</taxon>
    </lineage>
</organism>
<evidence type="ECO:0000313" key="7">
    <source>
        <dbReference type="EMBL" id="AIR62234.1"/>
    </source>
</evidence>
<dbReference type="Pfam" id="PF06788">
    <property type="entry name" value="UPF0257"/>
    <property type="match status" value="1"/>
</dbReference>
<reference evidence="7 8" key="1">
    <citation type="submission" date="2014-09" db="EMBL/GenBank/DDBJ databases">
        <authorList>
            <person name="Chan K.-G."/>
        </authorList>
    </citation>
    <scope>NUCLEOTIDE SEQUENCE [LARGE SCALE GENOMIC DNA]</scope>
    <source>
        <strain evidence="7 8">M006</strain>
    </source>
</reference>
<dbReference type="EMBL" id="CP009458">
    <property type="protein sequence ID" value="AIR62234.1"/>
    <property type="molecule type" value="Genomic_DNA"/>
</dbReference>
<proteinExistence type="predicted"/>
<keyword evidence="1" id="KW-1003">Cell membrane</keyword>
<name>A0AAN0S6P2_9ENTR</name>
<keyword evidence="5" id="KW-0449">Lipoprotein</keyword>
<evidence type="ECO:0000256" key="1">
    <source>
        <dbReference type="ARBA" id="ARBA00022475"/>
    </source>
</evidence>
<evidence type="ECO:0000256" key="6">
    <source>
        <dbReference type="SAM" id="SignalP"/>
    </source>
</evidence>
<sequence length="242" mass="27521">MTLTRATLLAIPFLFCSFSYAQMARNPVIANLATMFDFNAPAGNVREMHTVMKHPSGEINYENRLSVDRDGCVSSLDIRDSAQKMVLQLHREGNALTGTQNGKPLSLKLDDKCLVKKRKDELGEVKYAYWPGGLLKDIFFMPGGQRIAHHEYDANGLPRQVDFYLNDKVASQTKVIYEDAERRPFDYRLVTETMRTPFLTAESHCRYDEHLSPIACDITLVTGIGKTQQTQRQQVTTEVSYY</sequence>
<dbReference type="RefSeq" id="WP_039293395.1">
    <property type="nucleotide sequence ID" value="NZ_CP009458.1"/>
</dbReference>